<name>A0A4Q8M6J4_9GAMM</name>
<organism evidence="2 3">
    <name type="scientific">Pseudoxanthomonas winnipegensis</name>
    <dbReference type="NCBI Taxonomy" id="2480810"/>
    <lineage>
        <taxon>Bacteria</taxon>
        <taxon>Pseudomonadati</taxon>
        <taxon>Pseudomonadota</taxon>
        <taxon>Gammaproteobacteria</taxon>
        <taxon>Lysobacterales</taxon>
        <taxon>Lysobacteraceae</taxon>
        <taxon>Pseudoxanthomonas</taxon>
    </lineage>
</organism>
<dbReference type="Proteomes" id="UP000294164">
    <property type="component" value="Unassembled WGS sequence"/>
</dbReference>
<accession>A0A4Q8M6J4</accession>
<dbReference type="EMBL" id="SHMG01000003">
    <property type="protein sequence ID" value="TAA44830.1"/>
    <property type="molecule type" value="Genomic_DNA"/>
</dbReference>
<feature type="compositionally biased region" description="Basic residues" evidence="1">
    <location>
        <begin position="69"/>
        <end position="81"/>
    </location>
</feature>
<feature type="region of interest" description="Disordered" evidence="1">
    <location>
        <begin position="1"/>
        <end position="41"/>
    </location>
</feature>
<evidence type="ECO:0000313" key="3">
    <source>
        <dbReference type="Proteomes" id="UP000294164"/>
    </source>
</evidence>
<feature type="region of interest" description="Disordered" evidence="1">
    <location>
        <begin position="69"/>
        <end position="96"/>
    </location>
</feature>
<proteinExistence type="predicted"/>
<feature type="compositionally biased region" description="Basic and acidic residues" evidence="1">
    <location>
        <begin position="14"/>
        <end position="23"/>
    </location>
</feature>
<protein>
    <submittedName>
        <fullName evidence="2">Uncharacterized protein</fullName>
    </submittedName>
</protein>
<sequence>MPPPQFSTAGVDEWWGKHVDKPRALSNGAASPEDGEKVTGARPFIHRGCGWRADKGVDKRVSALQGRRVKRIGTKMTRKNRGTSDLRVEQPGPLRG</sequence>
<dbReference type="AlphaFoldDB" id="A0A4Q8M6J4"/>
<gene>
    <name evidence="2" type="ORF">EA655_07970</name>
</gene>
<reference evidence="2 3" key="1">
    <citation type="submission" date="2019-02" db="EMBL/GenBank/DDBJ databases">
        <title>WGS of Pseudoxanthomonas species novum from clinical isolates.</title>
        <authorList>
            <person name="Bernier A.-M."/>
            <person name="Bernard K."/>
            <person name="Vachon A."/>
        </authorList>
    </citation>
    <scope>NUCLEOTIDE SEQUENCE [LARGE SCALE GENOMIC DNA]</scope>
    <source>
        <strain evidence="2 3">NML130969</strain>
    </source>
</reference>
<evidence type="ECO:0000313" key="2">
    <source>
        <dbReference type="EMBL" id="TAA44830.1"/>
    </source>
</evidence>
<dbReference type="RefSeq" id="WP_130534045.1">
    <property type="nucleotide sequence ID" value="NZ_SHMG01000003.1"/>
</dbReference>
<evidence type="ECO:0000256" key="1">
    <source>
        <dbReference type="SAM" id="MobiDB-lite"/>
    </source>
</evidence>
<comment type="caution">
    <text evidence="2">The sequence shown here is derived from an EMBL/GenBank/DDBJ whole genome shotgun (WGS) entry which is preliminary data.</text>
</comment>